<dbReference type="Proteomes" id="UP000447434">
    <property type="component" value="Chromosome 14"/>
</dbReference>
<evidence type="ECO:0000313" key="3">
    <source>
        <dbReference type="Proteomes" id="UP000447434"/>
    </source>
</evidence>
<organism evidence="2 3">
    <name type="scientific">Lupinus albus</name>
    <name type="common">White lupine</name>
    <name type="synonym">Lupinus termis</name>
    <dbReference type="NCBI Taxonomy" id="3870"/>
    <lineage>
        <taxon>Eukaryota</taxon>
        <taxon>Viridiplantae</taxon>
        <taxon>Streptophyta</taxon>
        <taxon>Embryophyta</taxon>
        <taxon>Tracheophyta</taxon>
        <taxon>Spermatophyta</taxon>
        <taxon>Magnoliopsida</taxon>
        <taxon>eudicotyledons</taxon>
        <taxon>Gunneridae</taxon>
        <taxon>Pentapetalae</taxon>
        <taxon>rosids</taxon>
        <taxon>fabids</taxon>
        <taxon>Fabales</taxon>
        <taxon>Fabaceae</taxon>
        <taxon>Papilionoideae</taxon>
        <taxon>50 kb inversion clade</taxon>
        <taxon>genistoids sensu lato</taxon>
        <taxon>core genistoids</taxon>
        <taxon>Genisteae</taxon>
        <taxon>Lupinus</taxon>
    </lineage>
</organism>
<comment type="caution">
    <text evidence="2">The sequence shown here is derived from an EMBL/GenBank/DDBJ whole genome shotgun (WGS) entry which is preliminary data.</text>
</comment>
<feature type="transmembrane region" description="Helical" evidence="1">
    <location>
        <begin position="15"/>
        <end position="34"/>
    </location>
</feature>
<accession>A0A6A4PGH9</accession>
<dbReference type="AlphaFoldDB" id="A0A6A4PGH9"/>
<keyword evidence="1" id="KW-0812">Transmembrane</keyword>
<evidence type="ECO:0000313" key="2">
    <source>
        <dbReference type="EMBL" id="KAE9600613.1"/>
    </source>
</evidence>
<keyword evidence="1" id="KW-0472">Membrane</keyword>
<gene>
    <name evidence="2" type="ORF">Lalb_Chr14g0374761</name>
</gene>
<sequence length="78" mass="9647">MVAEREMLGRFIEHWYVMVWFIVVMMWIAITHYVEEKPNNSNNHNHDRTIRRLRVFHGQPLHLRHYNSSLFTLLTYCF</sequence>
<name>A0A6A4PGH9_LUPAL</name>
<protein>
    <submittedName>
        <fullName evidence="2">Uncharacterized protein</fullName>
    </submittedName>
</protein>
<proteinExistence type="predicted"/>
<reference evidence="3" key="1">
    <citation type="journal article" date="2020" name="Nat. Commun.">
        <title>Genome sequence of the cluster root forming white lupin.</title>
        <authorList>
            <person name="Hufnagel B."/>
            <person name="Marques A."/>
            <person name="Soriano A."/>
            <person name="Marques L."/>
            <person name="Divol F."/>
            <person name="Doumas P."/>
            <person name="Sallet E."/>
            <person name="Mancinotti D."/>
            <person name="Carrere S."/>
            <person name="Marande W."/>
            <person name="Arribat S."/>
            <person name="Keller J."/>
            <person name="Huneau C."/>
            <person name="Blein T."/>
            <person name="Aime D."/>
            <person name="Laguerre M."/>
            <person name="Taylor J."/>
            <person name="Schubert V."/>
            <person name="Nelson M."/>
            <person name="Geu-Flores F."/>
            <person name="Crespi M."/>
            <person name="Gallardo-Guerrero K."/>
            <person name="Delaux P.-M."/>
            <person name="Salse J."/>
            <person name="Berges H."/>
            <person name="Guyot R."/>
            <person name="Gouzy J."/>
            <person name="Peret B."/>
        </authorList>
    </citation>
    <scope>NUCLEOTIDE SEQUENCE [LARGE SCALE GENOMIC DNA]</scope>
    <source>
        <strain evidence="3">cv. Amiga</strain>
    </source>
</reference>
<dbReference type="EMBL" id="WOCE01000014">
    <property type="protein sequence ID" value="KAE9600613.1"/>
    <property type="molecule type" value="Genomic_DNA"/>
</dbReference>
<keyword evidence="3" id="KW-1185">Reference proteome</keyword>
<evidence type="ECO:0000256" key="1">
    <source>
        <dbReference type="SAM" id="Phobius"/>
    </source>
</evidence>
<keyword evidence="1" id="KW-1133">Transmembrane helix</keyword>